<comment type="caution">
    <text evidence="4">The sequence shown here is derived from an EMBL/GenBank/DDBJ whole genome shotgun (WGS) entry which is preliminary data.</text>
</comment>
<dbReference type="PANTHER" id="PTHR43575">
    <property type="entry name" value="PROTEIN ABCI7, CHLOROPLASTIC"/>
    <property type="match status" value="1"/>
</dbReference>
<dbReference type="AlphaFoldDB" id="A0A3S0HXK5"/>
<name>A0A3S0HXK5_9PROT</name>
<comment type="similarity">
    <text evidence="1">Belongs to the iron-sulfur cluster assembly SufBD family.</text>
</comment>
<dbReference type="PANTHER" id="PTHR43575:SF1">
    <property type="entry name" value="PROTEIN ABCI7, CHLOROPLASTIC"/>
    <property type="match status" value="1"/>
</dbReference>
<evidence type="ECO:0000259" key="3">
    <source>
        <dbReference type="Pfam" id="PF19295"/>
    </source>
</evidence>
<accession>A0A3S0HXK5</accession>
<dbReference type="InterPro" id="IPR000825">
    <property type="entry name" value="SUF_FeS_clus_asmbl_SufBD_core"/>
</dbReference>
<feature type="domain" description="SUF system FeS cluster assembly SufBD core" evidence="2">
    <location>
        <begin position="189"/>
        <end position="415"/>
    </location>
</feature>
<evidence type="ECO:0000313" key="4">
    <source>
        <dbReference type="EMBL" id="RTR20254.1"/>
    </source>
</evidence>
<evidence type="ECO:0000313" key="5">
    <source>
        <dbReference type="Proteomes" id="UP000277007"/>
    </source>
</evidence>
<dbReference type="SUPFAM" id="SSF101960">
    <property type="entry name" value="Stabilizer of iron transporter SufD"/>
    <property type="match status" value="1"/>
</dbReference>
<proteinExistence type="inferred from homology"/>
<dbReference type="Proteomes" id="UP000277007">
    <property type="component" value="Unassembled WGS sequence"/>
</dbReference>
<keyword evidence="5" id="KW-1185">Reference proteome</keyword>
<dbReference type="InterPro" id="IPR055346">
    <property type="entry name" value="Fe-S_cluster_assembly_SufBD"/>
</dbReference>
<dbReference type="EMBL" id="RXMA01000009">
    <property type="protein sequence ID" value="RTR20254.1"/>
    <property type="molecule type" value="Genomic_DNA"/>
</dbReference>
<protein>
    <submittedName>
        <fullName evidence="4">Fe-S cluster assembly protein SufD</fullName>
    </submittedName>
</protein>
<dbReference type="InterPro" id="IPR011542">
    <property type="entry name" value="SUF_FeS_clus_asmbl_SufD"/>
</dbReference>
<dbReference type="NCBIfam" id="TIGR01981">
    <property type="entry name" value="sufD"/>
    <property type="match status" value="1"/>
</dbReference>
<dbReference type="InterPro" id="IPR037284">
    <property type="entry name" value="SUF_FeS_clus_asmbl_SufBD_sf"/>
</dbReference>
<dbReference type="Pfam" id="PF19295">
    <property type="entry name" value="SufBD_N"/>
    <property type="match status" value="1"/>
</dbReference>
<evidence type="ECO:0000256" key="1">
    <source>
        <dbReference type="ARBA" id="ARBA00043967"/>
    </source>
</evidence>
<dbReference type="InterPro" id="IPR045595">
    <property type="entry name" value="SufBD_N"/>
</dbReference>
<feature type="domain" description="SUF system FeS cluster assembly SufBD N-terminal" evidence="3">
    <location>
        <begin position="31"/>
        <end position="176"/>
    </location>
</feature>
<dbReference type="OrthoDB" id="9768262at2"/>
<dbReference type="RefSeq" id="WP_126615456.1">
    <property type="nucleotide sequence ID" value="NZ_JBHUCY010000033.1"/>
</dbReference>
<evidence type="ECO:0000259" key="2">
    <source>
        <dbReference type="Pfam" id="PF01458"/>
    </source>
</evidence>
<organism evidence="4 5">
    <name type="scientific">Azospirillum griseum</name>
    <dbReference type="NCBI Taxonomy" id="2496639"/>
    <lineage>
        <taxon>Bacteria</taxon>
        <taxon>Pseudomonadati</taxon>
        <taxon>Pseudomonadota</taxon>
        <taxon>Alphaproteobacteria</taxon>
        <taxon>Rhodospirillales</taxon>
        <taxon>Azospirillaceae</taxon>
        <taxon>Azospirillum</taxon>
    </lineage>
</organism>
<reference evidence="4 5" key="1">
    <citation type="submission" date="2018-12" db="EMBL/GenBank/DDBJ databases">
        <authorList>
            <person name="Yang Y."/>
        </authorList>
    </citation>
    <scope>NUCLEOTIDE SEQUENCE [LARGE SCALE GENOMIC DNA]</scope>
    <source>
        <strain evidence="4 5">L-25-5w-1</strain>
    </source>
</reference>
<dbReference type="GO" id="GO:0016226">
    <property type="term" value="P:iron-sulfur cluster assembly"/>
    <property type="evidence" value="ECO:0007669"/>
    <property type="project" value="InterPro"/>
</dbReference>
<gene>
    <name evidence="4" type="primary">sufD</name>
    <name evidence="4" type="ORF">EJ903_12020</name>
</gene>
<dbReference type="Pfam" id="PF01458">
    <property type="entry name" value="SUFBD_core"/>
    <property type="match status" value="1"/>
</dbReference>
<sequence>MTTSLYSTRGADPTTAPAFLAPLEGRDAAILPVVADLRARGRARFAAVGLPTVKNEAWRYTNLRELAKQSIAPAGDSAATPVDRLPTVRSAGAGPRLVFVDGRFRADLSTLQGLPTGVLLTDFASACRDHGDLVAAHLGRLASADDRPLVALNSADLTDGVVLRVGAGVAVAEPIELVYVTVGREGVTASSHPRALILLETGARAVLVEHHISQGGAAVLSNHVAEITIGEGATLHHCKVQRENDASFHLSHIAASVATGGVYDNFILTLGARLSRNEVVSALDGRDARTHVSGGYMVRGHQHADISTVIDHAQPNGTSREVYKGVIDDHARAAFQGKIIVRPQAQKTDGHQLNRALLLSDNAEIDAKPELQIFADDVKCSHGCTAGELDDNALFYLRARGIDKETARGLLIGAFLADVLDEIAEAPIRDAFQDYVAGWLEEQR</sequence>